<evidence type="ECO:0000313" key="2">
    <source>
        <dbReference type="Proteomes" id="UP001055879"/>
    </source>
</evidence>
<accession>A0ACB8XKR3</accession>
<dbReference type="EMBL" id="CM042063">
    <property type="protein sequence ID" value="KAI3667635.1"/>
    <property type="molecule type" value="Genomic_DNA"/>
</dbReference>
<comment type="caution">
    <text evidence="1">The sequence shown here is derived from an EMBL/GenBank/DDBJ whole genome shotgun (WGS) entry which is preliminary data.</text>
</comment>
<evidence type="ECO:0000313" key="1">
    <source>
        <dbReference type="EMBL" id="KAI3667635.1"/>
    </source>
</evidence>
<organism evidence="1 2">
    <name type="scientific">Arctium lappa</name>
    <name type="common">Greater burdock</name>
    <name type="synonym">Lappa major</name>
    <dbReference type="NCBI Taxonomy" id="4217"/>
    <lineage>
        <taxon>Eukaryota</taxon>
        <taxon>Viridiplantae</taxon>
        <taxon>Streptophyta</taxon>
        <taxon>Embryophyta</taxon>
        <taxon>Tracheophyta</taxon>
        <taxon>Spermatophyta</taxon>
        <taxon>Magnoliopsida</taxon>
        <taxon>eudicotyledons</taxon>
        <taxon>Gunneridae</taxon>
        <taxon>Pentapetalae</taxon>
        <taxon>asterids</taxon>
        <taxon>campanulids</taxon>
        <taxon>Asterales</taxon>
        <taxon>Asteraceae</taxon>
        <taxon>Carduoideae</taxon>
        <taxon>Cardueae</taxon>
        <taxon>Arctiinae</taxon>
        <taxon>Arctium</taxon>
    </lineage>
</organism>
<protein>
    <submittedName>
        <fullName evidence="1">Uncharacterized protein</fullName>
    </submittedName>
</protein>
<sequence>MGALVGSCHKREVEFQSSSPSVFGYDNPHISKKLRSSCCSSTFNDPTNSSVSRHSLYPQQLAPITREIHAPSRVVNGFTRDSGVEEVAMAEGEIEL</sequence>
<reference evidence="1 2" key="2">
    <citation type="journal article" date="2022" name="Mol. Ecol. Resour.">
        <title>The genomes of chicory, endive, great burdock and yacon provide insights into Asteraceae paleo-polyploidization history and plant inulin production.</title>
        <authorList>
            <person name="Fan W."/>
            <person name="Wang S."/>
            <person name="Wang H."/>
            <person name="Wang A."/>
            <person name="Jiang F."/>
            <person name="Liu H."/>
            <person name="Zhao H."/>
            <person name="Xu D."/>
            <person name="Zhang Y."/>
        </authorList>
    </citation>
    <scope>NUCLEOTIDE SEQUENCE [LARGE SCALE GENOMIC DNA]</scope>
    <source>
        <strain evidence="2">cv. Niubang</strain>
    </source>
</reference>
<gene>
    <name evidence="1" type="ORF">L6452_42704</name>
</gene>
<dbReference type="Proteomes" id="UP001055879">
    <property type="component" value="Linkage Group LG17"/>
</dbReference>
<reference evidence="2" key="1">
    <citation type="journal article" date="2022" name="Mol. Ecol. Resour.">
        <title>The genomes of chicory, endive, great burdock and yacon provide insights into Asteraceae palaeo-polyploidization history and plant inulin production.</title>
        <authorList>
            <person name="Fan W."/>
            <person name="Wang S."/>
            <person name="Wang H."/>
            <person name="Wang A."/>
            <person name="Jiang F."/>
            <person name="Liu H."/>
            <person name="Zhao H."/>
            <person name="Xu D."/>
            <person name="Zhang Y."/>
        </authorList>
    </citation>
    <scope>NUCLEOTIDE SEQUENCE [LARGE SCALE GENOMIC DNA]</scope>
    <source>
        <strain evidence="2">cv. Niubang</strain>
    </source>
</reference>
<keyword evidence="2" id="KW-1185">Reference proteome</keyword>
<name>A0ACB8XKR3_ARCLA</name>
<proteinExistence type="predicted"/>